<name>A0A1F6EG32_9BACT</name>
<evidence type="ECO:0000313" key="11">
    <source>
        <dbReference type="Proteomes" id="UP000177306"/>
    </source>
</evidence>
<evidence type="ECO:0000256" key="1">
    <source>
        <dbReference type="ARBA" id="ARBA00004651"/>
    </source>
</evidence>
<dbReference type="Proteomes" id="UP000177306">
    <property type="component" value="Unassembled WGS sequence"/>
</dbReference>
<feature type="transmembrane region" description="Helical" evidence="7">
    <location>
        <begin position="142"/>
        <end position="160"/>
    </location>
</feature>
<evidence type="ECO:0000256" key="3">
    <source>
        <dbReference type="ARBA" id="ARBA00022475"/>
    </source>
</evidence>
<evidence type="ECO:0008006" key="12">
    <source>
        <dbReference type="Google" id="ProtNLM"/>
    </source>
</evidence>
<evidence type="ECO:0000259" key="9">
    <source>
        <dbReference type="Pfam" id="PF06750"/>
    </source>
</evidence>
<dbReference type="GO" id="GO:0006465">
    <property type="term" value="P:signal peptide processing"/>
    <property type="evidence" value="ECO:0007669"/>
    <property type="project" value="TreeGrafter"/>
</dbReference>
<evidence type="ECO:0000256" key="2">
    <source>
        <dbReference type="ARBA" id="ARBA00005801"/>
    </source>
</evidence>
<feature type="transmembrane region" description="Helical" evidence="7">
    <location>
        <begin position="255"/>
        <end position="283"/>
    </location>
</feature>
<evidence type="ECO:0000259" key="8">
    <source>
        <dbReference type="Pfam" id="PF01478"/>
    </source>
</evidence>
<feature type="transmembrane region" description="Helical" evidence="7">
    <location>
        <begin position="112"/>
        <end position="130"/>
    </location>
</feature>
<dbReference type="InterPro" id="IPR010627">
    <property type="entry name" value="Prepilin_pept_A24_N"/>
</dbReference>
<feature type="domain" description="Prepilin peptidase A24 N-terminal" evidence="9">
    <location>
        <begin position="12"/>
        <end position="92"/>
    </location>
</feature>
<comment type="subcellular location">
    <subcellularLocation>
        <location evidence="1">Cell membrane</location>
        <topology evidence="1">Multi-pass membrane protein</topology>
    </subcellularLocation>
</comment>
<keyword evidence="4 7" id="KW-0812">Transmembrane</keyword>
<evidence type="ECO:0000256" key="5">
    <source>
        <dbReference type="ARBA" id="ARBA00022989"/>
    </source>
</evidence>
<evidence type="ECO:0000256" key="6">
    <source>
        <dbReference type="ARBA" id="ARBA00023136"/>
    </source>
</evidence>
<feature type="transmembrane region" description="Helical" evidence="7">
    <location>
        <begin position="6"/>
        <end position="25"/>
    </location>
</feature>
<comment type="caution">
    <text evidence="10">The sequence shown here is derived from an EMBL/GenBank/DDBJ whole genome shotgun (WGS) entry which is preliminary data.</text>
</comment>
<gene>
    <name evidence="10" type="ORF">A3A38_02885</name>
</gene>
<dbReference type="Pfam" id="PF06750">
    <property type="entry name" value="A24_N_bact"/>
    <property type="match status" value="1"/>
</dbReference>
<dbReference type="Gene3D" id="1.20.120.1220">
    <property type="match status" value="1"/>
</dbReference>
<sequence length="284" mass="31387">MHLFTLAVVFALGATIGSFLNVVILRRGTGMGLLRSSFCFTCRTALRFYELVPIFSFIALRGRCHSCRAKIHFQYPLVEALAGVLFVIVWLREFGGVSLLDLATHAGAYERIVPHLILSWATISTLLVIAAYDLRHKMIPDLFVYVFIVLAFLSIFPNIQHTTYNIQLFLNHIGAGVVFFLLFAALWLVSRGKWMGFGDAKLVAGIGIFLGASTGAAALILSFWTGALVSVALLSLKRFSGLSPLLQKLTMKSEIPFAPFLVFGTLAAYFFQLSFWDIAAVFAM</sequence>
<accession>A0A1F6EG32</accession>
<feature type="domain" description="Prepilin type IV endopeptidase peptidase" evidence="8">
    <location>
        <begin position="121"/>
        <end position="230"/>
    </location>
</feature>
<dbReference type="InterPro" id="IPR000045">
    <property type="entry name" value="Prepilin_IV_endopep_pep"/>
</dbReference>
<dbReference type="GO" id="GO:0005886">
    <property type="term" value="C:plasma membrane"/>
    <property type="evidence" value="ECO:0007669"/>
    <property type="project" value="UniProtKB-SubCell"/>
</dbReference>
<dbReference type="PANTHER" id="PTHR30487:SF0">
    <property type="entry name" value="PREPILIN LEADER PEPTIDASE_N-METHYLTRANSFERASE-RELATED"/>
    <property type="match status" value="1"/>
</dbReference>
<keyword evidence="3" id="KW-1003">Cell membrane</keyword>
<organism evidence="10 11">
    <name type="scientific">Candidatus Kaiserbacteria bacterium RIFCSPLOWO2_01_FULL_53_17</name>
    <dbReference type="NCBI Taxonomy" id="1798511"/>
    <lineage>
        <taxon>Bacteria</taxon>
        <taxon>Candidatus Kaiseribacteriota</taxon>
    </lineage>
</organism>
<evidence type="ECO:0000313" key="10">
    <source>
        <dbReference type="EMBL" id="OGG72593.1"/>
    </source>
</evidence>
<dbReference type="InterPro" id="IPR050882">
    <property type="entry name" value="Prepilin_peptidase/N-MTase"/>
</dbReference>
<dbReference type="PANTHER" id="PTHR30487">
    <property type="entry name" value="TYPE 4 PREPILIN-LIKE PROTEINS LEADER PEPTIDE-PROCESSING ENZYME"/>
    <property type="match status" value="1"/>
</dbReference>
<proteinExistence type="inferred from homology"/>
<dbReference type="AlphaFoldDB" id="A0A1F6EG32"/>
<evidence type="ECO:0000256" key="7">
    <source>
        <dbReference type="SAM" id="Phobius"/>
    </source>
</evidence>
<dbReference type="Pfam" id="PF01478">
    <property type="entry name" value="Peptidase_A24"/>
    <property type="match status" value="1"/>
</dbReference>
<dbReference type="EMBL" id="MFLY01000038">
    <property type="protein sequence ID" value="OGG72593.1"/>
    <property type="molecule type" value="Genomic_DNA"/>
</dbReference>
<evidence type="ECO:0000256" key="4">
    <source>
        <dbReference type="ARBA" id="ARBA00022692"/>
    </source>
</evidence>
<feature type="transmembrane region" description="Helical" evidence="7">
    <location>
        <begin position="73"/>
        <end position="92"/>
    </location>
</feature>
<reference evidence="10 11" key="1">
    <citation type="journal article" date="2016" name="Nat. Commun.">
        <title>Thousands of microbial genomes shed light on interconnected biogeochemical processes in an aquifer system.</title>
        <authorList>
            <person name="Anantharaman K."/>
            <person name="Brown C.T."/>
            <person name="Hug L.A."/>
            <person name="Sharon I."/>
            <person name="Castelle C.J."/>
            <person name="Probst A.J."/>
            <person name="Thomas B.C."/>
            <person name="Singh A."/>
            <person name="Wilkins M.J."/>
            <person name="Karaoz U."/>
            <person name="Brodie E.L."/>
            <person name="Williams K.H."/>
            <person name="Hubbard S.S."/>
            <person name="Banfield J.F."/>
        </authorList>
    </citation>
    <scope>NUCLEOTIDE SEQUENCE [LARGE SCALE GENOMIC DNA]</scope>
</reference>
<feature type="transmembrane region" description="Helical" evidence="7">
    <location>
        <begin position="202"/>
        <end position="235"/>
    </location>
</feature>
<keyword evidence="6 7" id="KW-0472">Membrane</keyword>
<feature type="transmembrane region" description="Helical" evidence="7">
    <location>
        <begin position="166"/>
        <end position="190"/>
    </location>
</feature>
<protein>
    <recommendedName>
        <fullName evidence="12">Peptidase A24A N-terminal domain-containing protein</fullName>
    </recommendedName>
</protein>
<dbReference type="GO" id="GO:0004190">
    <property type="term" value="F:aspartic-type endopeptidase activity"/>
    <property type="evidence" value="ECO:0007669"/>
    <property type="project" value="InterPro"/>
</dbReference>
<keyword evidence="5 7" id="KW-1133">Transmembrane helix</keyword>
<comment type="similarity">
    <text evidence="2">Belongs to the peptidase A24 family.</text>
</comment>